<keyword evidence="6 9" id="KW-0812">Transmembrane</keyword>
<dbReference type="PANTHER" id="PTHR11101:SF80">
    <property type="entry name" value="PHOSPHATE TRANSPORTER"/>
    <property type="match status" value="1"/>
</dbReference>
<feature type="transmembrane region" description="Helical" evidence="9">
    <location>
        <begin position="268"/>
        <end position="301"/>
    </location>
</feature>
<feature type="transmembrane region" description="Helical" evidence="9">
    <location>
        <begin position="131"/>
        <end position="154"/>
    </location>
</feature>
<sequence length="385" mass="39620">MIGPLLLIAVAAAIFVGYNIGGATTAPAFAPAIGANLISKVGAGGLMSAFFFLGAWTFGRRVVGTLGNDIVHDTGVFTLKTSVVILLFIGFALFAGNLLSVPASTSMTTVGAIAGLGMASGELNWTVSGEIVAWWLVTPIIGFGLCAIVGRYFYPQIERWVEGHRSEGRLVAFVRPGVLPRPSIATVTRDELLMGGLVVGIGCLMAFSSGTSNIANVIVPLIGSGELGMNVGILFGSAAVALGSFTIARRTLDTLGHEIADLSLPAAFVVAPISAGLVILLAALGIPASFVVVATLCIAGIGWGRKTRQQNNALSGSDRTGPDSFESTGQPTAGFVTNVRPAAAADEAVFDPMTTIQVVVLQHAIPALATLGSYLTFLLILFFGL</sequence>
<dbReference type="InterPro" id="IPR001204">
    <property type="entry name" value="Phos_transporter"/>
</dbReference>
<feature type="transmembrane region" description="Helical" evidence="9">
    <location>
        <begin position="44"/>
        <end position="63"/>
    </location>
</feature>
<evidence type="ECO:0000256" key="2">
    <source>
        <dbReference type="ARBA" id="ARBA00004141"/>
    </source>
</evidence>
<dbReference type="PANTHER" id="PTHR11101">
    <property type="entry name" value="PHOSPHATE TRANSPORTER"/>
    <property type="match status" value="1"/>
</dbReference>
<comment type="similarity">
    <text evidence="3 9">Belongs to the inorganic phosphate transporter (PiT) (TC 2.A.20) family.</text>
</comment>
<name>A0ABD5SRR9_9EURY</name>
<keyword evidence="7 9" id="KW-1133">Transmembrane helix</keyword>
<feature type="region of interest" description="Disordered" evidence="10">
    <location>
        <begin position="311"/>
        <end position="331"/>
    </location>
</feature>
<evidence type="ECO:0000256" key="7">
    <source>
        <dbReference type="ARBA" id="ARBA00022989"/>
    </source>
</evidence>
<keyword evidence="5 9" id="KW-0592">Phosphate transport</keyword>
<dbReference type="GO" id="GO:0016020">
    <property type="term" value="C:membrane"/>
    <property type="evidence" value="ECO:0007669"/>
    <property type="project" value="UniProtKB-SubCell"/>
</dbReference>
<comment type="subcellular location">
    <subcellularLocation>
        <location evidence="2 9">Membrane</location>
        <topology evidence="2 9">Multi-pass membrane protein</topology>
    </subcellularLocation>
</comment>
<evidence type="ECO:0000256" key="1">
    <source>
        <dbReference type="ARBA" id="ARBA00001981"/>
    </source>
</evidence>
<feature type="transmembrane region" description="Helical" evidence="9">
    <location>
        <begin position="227"/>
        <end position="248"/>
    </location>
</feature>
<feature type="transmembrane region" description="Helical" evidence="9">
    <location>
        <begin position="75"/>
        <end position="95"/>
    </location>
</feature>
<comment type="caution">
    <text evidence="11">The sequence shown here is derived from an EMBL/GenBank/DDBJ whole genome shotgun (WGS) entry which is preliminary data.</text>
</comment>
<dbReference type="Pfam" id="PF01384">
    <property type="entry name" value="PHO4"/>
    <property type="match status" value="1"/>
</dbReference>
<evidence type="ECO:0000256" key="9">
    <source>
        <dbReference type="RuleBase" id="RU363058"/>
    </source>
</evidence>
<evidence type="ECO:0000256" key="8">
    <source>
        <dbReference type="ARBA" id="ARBA00023136"/>
    </source>
</evidence>
<keyword evidence="12" id="KW-1185">Reference proteome</keyword>
<dbReference type="Proteomes" id="UP001596383">
    <property type="component" value="Unassembled WGS sequence"/>
</dbReference>
<keyword evidence="8 9" id="KW-0472">Membrane</keyword>
<protein>
    <recommendedName>
        <fullName evidence="9">Phosphate transporter</fullName>
    </recommendedName>
</protein>
<evidence type="ECO:0000256" key="10">
    <source>
        <dbReference type="SAM" id="MobiDB-lite"/>
    </source>
</evidence>
<evidence type="ECO:0000256" key="3">
    <source>
        <dbReference type="ARBA" id="ARBA00009916"/>
    </source>
</evidence>
<proteinExistence type="inferred from homology"/>
<dbReference type="RefSeq" id="WP_273740583.1">
    <property type="nucleotide sequence ID" value="NZ_JAQIVI010000414.1"/>
</dbReference>
<reference evidence="11 12" key="1">
    <citation type="journal article" date="2019" name="Int. J. Syst. Evol. Microbiol.">
        <title>The Global Catalogue of Microorganisms (GCM) 10K type strain sequencing project: providing services to taxonomists for standard genome sequencing and annotation.</title>
        <authorList>
            <consortium name="The Broad Institute Genomics Platform"/>
            <consortium name="The Broad Institute Genome Sequencing Center for Infectious Disease"/>
            <person name="Wu L."/>
            <person name="Ma J."/>
        </authorList>
    </citation>
    <scope>NUCLEOTIDE SEQUENCE [LARGE SCALE GENOMIC DNA]</scope>
    <source>
        <strain evidence="11 12">LMG 29247</strain>
    </source>
</reference>
<accession>A0ABD5SRR9</accession>
<evidence type="ECO:0000313" key="12">
    <source>
        <dbReference type="Proteomes" id="UP001596383"/>
    </source>
</evidence>
<evidence type="ECO:0000256" key="6">
    <source>
        <dbReference type="ARBA" id="ARBA00022692"/>
    </source>
</evidence>
<comment type="function">
    <text evidence="1">Potential transporter for phosphate.</text>
</comment>
<feature type="transmembrane region" description="Helical" evidence="9">
    <location>
        <begin position="192"/>
        <end position="215"/>
    </location>
</feature>
<feature type="transmembrane region" description="Helical" evidence="9">
    <location>
        <begin position="364"/>
        <end position="384"/>
    </location>
</feature>
<evidence type="ECO:0000313" key="11">
    <source>
        <dbReference type="EMBL" id="MFC6767717.1"/>
    </source>
</evidence>
<organism evidence="11 12">
    <name type="scientific">Natrinema soli</name>
    <dbReference type="NCBI Taxonomy" id="1930624"/>
    <lineage>
        <taxon>Archaea</taxon>
        <taxon>Methanobacteriati</taxon>
        <taxon>Methanobacteriota</taxon>
        <taxon>Stenosarchaea group</taxon>
        <taxon>Halobacteria</taxon>
        <taxon>Halobacteriales</taxon>
        <taxon>Natrialbaceae</taxon>
        <taxon>Natrinema</taxon>
    </lineage>
</organism>
<dbReference type="AlphaFoldDB" id="A0ABD5SRR9"/>
<gene>
    <name evidence="11" type="ORF">ACFQE6_22815</name>
</gene>
<dbReference type="GO" id="GO:0006817">
    <property type="term" value="P:phosphate ion transport"/>
    <property type="evidence" value="ECO:0007669"/>
    <property type="project" value="UniProtKB-KW"/>
</dbReference>
<dbReference type="EMBL" id="JBHSWV010000414">
    <property type="protein sequence ID" value="MFC6767717.1"/>
    <property type="molecule type" value="Genomic_DNA"/>
</dbReference>
<evidence type="ECO:0000256" key="4">
    <source>
        <dbReference type="ARBA" id="ARBA00022448"/>
    </source>
</evidence>
<keyword evidence="4 9" id="KW-0813">Transport</keyword>
<evidence type="ECO:0000256" key="5">
    <source>
        <dbReference type="ARBA" id="ARBA00022592"/>
    </source>
</evidence>